<dbReference type="AlphaFoldDB" id="K6V695"/>
<keyword evidence="1" id="KW-0175">Coiled coil</keyword>
<dbReference type="OrthoDB" id="9898975at2"/>
<dbReference type="EMBL" id="BAGZ01000006">
    <property type="protein sequence ID" value="GAB77753.1"/>
    <property type="molecule type" value="Genomic_DNA"/>
</dbReference>
<keyword evidence="4" id="KW-1185">Reference proteome</keyword>
<proteinExistence type="predicted"/>
<evidence type="ECO:0000256" key="2">
    <source>
        <dbReference type="SAM" id="MobiDB-lite"/>
    </source>
</evidence>
<dbReference type="STRING" id="100225.SAMN05421595_0257"/>
<reference evidence="3 4" key="1">
    <citation type="submission" date="2012-08" db="EMBL/GenBank/DDBJ databases">
        <title>Whole genome shotgun sequence of Austwickia chelonae NBRC 105200.</title>
        <authorList>
            <person name="Yoshida I."/>
            <person name="Hosoyama A."/>
            <person name="Tsuchikane K."/>
            <person name="Katsumata H."/>
            <person name="Ando Y."/>
            <person name="Ohji S."/>
            <person name="Hamada M."/>
            <person name="Tamura T."/>
            <person name="Yamazoe A."/>
            <person name="Yamazaki S."/>
            <person name="Fujita N."/>
        </authorList>
    </citation>
    <scope>NUCLEOTIDE SEQUENCE [LARGE SCALE GENOMIC DNA]</scope>
    <source>
        <strain evidence="3 4">NBRC 105200</strain>
    </source>
</reference>
<accession>K6V695</accession>
<feature type="coiled-coil region" evidence="1">
    <location>
        <begin position="16"/>
        <end position="48"/>
    </location>
</feature>
<evidence type="ECO:0000313" key="3">
    <source>
        <dbReference type="EMBL" id="GAB77753.1"/>
    </source>
</evidence>
<dbReference type="RefSeq" id="WP_006502505.1">
    <property type="nucleotide sequence ID" value="NZ_BAGZ01000006.1"/>
</dbReference>
<sequence length="147" mass="16289">MSGKARRRQLATLLRIRRLEEDLAKGELAAANARIRAAHDRLSLAQENYQREVTPPESCDVNRFRAHLAHSTSAAAMVRGAERGITTAESEADEVRDKVRLARIKSQGLERLVERVDAAAFAESLAADQRTAEESRAGVYTKGRHGR</sequence>
<dbReference type="Gene3D" id="1.10.287.1700">
    <property type="match status" value="1"/>
</dbReference>
<gene>
    <name evidence="3" type="ORF">AUCHE_06_00250</name>
</gene>
<feature type="region of interest" description="Disordered" evidence="2">
    <location>
        <begin position="127"/>
        <end position="147"/>
    </location>
</feature>
<evidence type="ECO:0000256" key="1">
    <source>
        <dbReference type="SAM" id="Coils"/>
    </source>
</evidence>
<name>K6V695_9MICO</name>
<dbReference type="InterPro" id="IPR053716">
    <property type="entry name" value="Flag_assembly_chemotaxis_eff"/>
</dbReference>
<protein>
    <recommendedName>
        <fullName evidence="5">Flagellar FliJ protein</fullName>
    </recommendedName>
</protein>
<feature type="coiled-coil region" evidence="1">
    <location>
        <begin position="78"/>
        <end position="105"/>
    </location>
</feature>
<organism evidence="3 4">
    <name type="scientific">Austwickia chelonae NBRC 105200</name>
    <dbReference type="NCBI Taxonomy" id="1184607"/>
    <lineage>
        <taxon>Bacteria</taxon>
        <taxon>Bacillati</taxon>
        <taxon>Actinomycetota</taxon>
        <taxon>Actinomycetes</taxon>
        <taxon>Micrococcales</taxon>
        <taxon>Dermatophilaceae</taxon>
        <taxon>Austwickia</taxon>
    </lineage>
</organism>
<evidence type="ECO:0008006" key="5">
    <source>
        <dbReference type="Google" id="ProtNLM"/>
    </source>
</evidence>
<dbReference type="eggNOG" id="ENOG5031QR0">
    <property type="taxonomic scope" value="Bacteria"/>
</dbReference>
<comment type="caution">
    <text evidence="3">The sequence shown here is derived from an EMBL/GenBank/DDBJ whole genome shotgun (WGS) entry which is preliminary data.</text>
</comment>
<dbReference type="Proteomes" id="UP000008495">
    <property type="component" value="Unassembled WGS sequence"/>
</dbReference>
<evidence type="ECO:0000313" key="4">
    <source>
        <dbReference type="Proteomes" id="UP000008495"/>
    </source>
</evidence>